<sequence>MKCTLSDLKSKEVIETKSGTMLGRIDDIEINMENSSVEAMIVYGRPRLFGLLGRDDDIIIKYRDIDLIGKDTVLVSRSEMSQTTHEKQSVFTSADEGRKGRYKT</sequence>
<evidence type="ECO:0000256" key="1">
    <source>
        <dbReference type="SAM" id="MobiDB-lite"/>
    </source>
</evidence>
<feature type="domain" description="PRC-barrel" evidence="2">
    <location>
        <begin position="5"/>
        <end position="76"/>
    </location>
</feature>
<dbReference type="InterPro" id="IPR014238">
    <property type="entry name" value="Spore_YlmC/YmxH"/>
</dbReference>
<proteinExistence type="predicted"/>
<dbReference type="Gene3D" id="2.30.30.240">
    <property type="entry name" value="PRC-barrel domain"/>
    <property type="match status" value="1"/>
</dbReference>
<evidence type="ECO:0000313" key="3">
    <source>
        <dbReference type="EMBL" id="HIS25018.1"/>
    </source>
</evidence>
<dbReference type="PANTHER" id="PTHR40061">
    <property type="entry name" value="SPORULATION PROTEIN YLMC-RELATED"/>
    <property type="match status" value="1"/>
</dbReference>
<dbReference type="Proteomes" id="UP000823982">
    <property type="component" value="Unassembled WGS sequence"/>
</dbReference>
<dbReference type="InterPro" id="IPR011033">
    <property type="entry name" value="PRC_barrel-like_sf"/>
</dbReference>
<dbReference type="SUPFAM" id="SSF50346">
    <property type="entry name" value="PRC-barrel domain"/>
    <property type="match status" value="1"/>
</dbReference>
<organism evidence="3 4">
    <name type="scientific">Candidatus Faeciplasma gallinarum</name>
    <dbReference type="NCBI Taxonomy" id="2840799"/>
    <lineage>
        <taxon>Bacteria</taxon>
        <taxon>Bacillati</taxon>
        <taxon>Bacillota</taxon>
        <taxon>Clostridia</taxon>
        <taxon>Eubacteriales</taxon>
        <taxon>Oscillospiraceae</taxon>
        <taxon>Oscillospiraceae incertae sedis</taxon>
        <taxon>Candidatus Faeciplasma</taxon>
    </lineage>
</organism>
<evidence type="ECO:0000313" key="4">
    <source>
        <dbReference type="Proteomes" id="UP000823982"/>
    </source>
</evidence>
<dbReference type="PANTHER" id="PTHR40061:SF1">
    <property type="entry name" value="SPORULATION PROTEIN YLMC-RELATED"/>
    <property type="match status" value="1"/>
</dbReference>
<dbReference type="AlphaFoldDB" id="A0A9D1JI79"/>
<feature type="compositionally biased region" description="Basic and acidic residues" evidence="1">
    <location>
        <begin position="95"/>
        <end position="104"/>
    </location>
</feature>
<dbReference type="Pfam" id="PF05239">
    <property type="entry name" value="PRC"/>
    <property type="match status" value="1"/>
</dbReference>
<dbReference type="EMBL" id="DVIR01000057">
    <property type="protein sequence ID" value="HIS25018.1"/>
    <property type="molecule type" value="Genomic_DNA"/>
</dbReference>
<protein>
    <submittedName>
        <fullName evidence="3">YlmC/YmxH family sporulation protein</fullName>
    </submittedName>
</protein>
<feature type="region of interest" description="Disordered" evidence="1">
    <location>
        <begin position="78"/>
        <end position="104"/>
    </location>
</feature>
<evidence type="ECO:0000259" key="2">
    <source>
        <dbReference type="Pfam" id="PF05239"/>
    </source>
</evidence>
<reference evidence="3" key="1">
    <citation type="submission" date="2020-10" db="EMBL/GenBank/DDBJ databases">
        <authorList>
            <person name="Gilroy R."/>
        </authorList>
    </citation>
    <scope>NUCLEOTIDE SEQUENCE</scope>
    <source>
        <strain evidence="3">CHK157-1446</strain>
    </source>
</reference>
<accession>A0A9D1JI79</accession>
<comment type="caution">
    <text evidence="3">The sequence shown here is derived from an EMBL/GenBank/DDBJ whole genome shotgun (WGS) entry which is preliminary data.</text>
</comment>
<dbReference type="NCBIfam" id="TIGR02888">
    <property type="entry name" value="spore_YlmC_YmxH"/>
    <property type="match status" value="1"/>
</dbReference>
<reference evidence="3" key="2">
    <citation type="journal article" date="2021" name="PeerJ">
        <title>Extensive microbial diversity within the chicken gut microbiome revealed by metagenomics and culture.</title>
        <authorList>
            <person name="Gilroy R."/>
            <person name="Ravi A."/>
            <person name="Getino M."/>
            <person name="Pursley I."/>
            <person name="Horton D.L."/>
            <person name="Alikhan N.F."/>
            <person name="Baker D."/>
            <person name="Gharbi K."/>
            <person name="Hall N."/>
            <person name="Watson M."/>
            <person name="Adriaenssens E.M."/>
            <person name="Foster-Nyarko E."/>
            <person name="Jarju S."/>
            <person name="Secka A."/>
            <person name="Antonio M."/>
            <person name="Oren A."/>
            <person name="Chaudhuri R.R."/>
            <person name="La Ragione R."/>
            <person name="Hildebrand F."/>
            <person name="Pallen M.J."/>
        </authorList>
    </citation>
    <scope>NUCLEOTIDE SEQUENCE</scope>
    <source>
        <strain evidence="3">CHK157-1446</strain>
    </source>
</reference>
<dbReference type="InterPro" id="IPR027275">
    <property type="entry name" value="PRC-brl_dom"/>
</dbReference>
<gene>
    <name evidence="3" type="ORF">IAD01_06420</name>
</gene>
<name>A0A9D1JI79_9FIRM</name>